<evidence type="ECO:0000256" key="5">
    <source>
        <dbReference type="SAM" id="MobiDB-lite"/>
    </source>
</evidence>
<evidence type="ECO:0000256" key="6">
    <source>
        <dbReference type="SAM" id="SignalP"/>
    </source>
</evidence>
<organism evidence="8 9">
    <name type="scientific">Streptomyces halobius</name>
    <dbReference type="NCBI Taxonomy" id="2879846"/>
    <lineage>
        <taxon>Bacteria</taxon>
        <taxon>Bacillati</taxon>
        <taxon>Actinomycetota</taxon>
        <taxon>Actinomycetes</taxon>
        <taxon>Kitasatosporales</taxon>
        <taxon>Streptomycetaceae</taxon>
        <taxon>Streptomyces</taxon>
    </lineage>
</organism>
<dbReference type="CDD" id="cd13565">
    <property type="entry name" value="PBP2_PstS"/>
    <property type="match status" value="1"/>
</dbReference>
<dbReference type="PIRSF" id="PIRSF002756">
    <property type="entry name" value="PstS"/>
    <property type="match status" value="1"/>
</dbReference>
<keyword evidence="3 4" id="KW-0592">Phosphate transport</keyword>
<evidence type="ECO:0000313" key="8">
    <source>
        <dbReference type="EMBL" id="UQA90800.1"/>
    </source>
</evidence>
<evidence type="ECO:0000256" key="3">
    <source>
        <dbReference type="ARBA" id="ARBA00022592"/>
    </source>
</evidence>
<dbReference type="RefSeq" id="WP_248861567.1">
    <property type="nucleotide sequence ID" value="NZ_CP086322.1"/>
</dbReference>
<protein>
    <recommendedName>
        <fullName evidence="4">Phosphate-binding protein</fullName>
    </recommendedName>
</protein>
<evidence type="ECO:0000313" key="9">
    <source>
        <dbReference type="Proteomes" id="UP000830115"/>
    </source>
</evidence>
<dbReference type="PANTHER" id="PTHR42996:SF1">
    <property type="entry name" value="PHOSPHATE-BINDING PROTEIN PSTS"/>
    <property type="match status" value="1"/>
</dbReference>
<feature type="signal peptide" evidence="6">
    <location>
        <begin position="1"/>
        <end position="29"/>
    </location>
</feature>
<comment type="similarity">
    <text evidence="1 4">Belongs to the PstS family.</text>
</comment>
<dbReference type="SUPFAM" id="SSF53850">
    <property type="entry name" value="Periplasmic binding protein-like II"/>
    <property type="match status" value="1"/>
</dbReference>
<dbReference type="InterPro" id="IPR050962">
    <property type="entry name" value="Phosphate-bind_PstS"/>
</dbReference>
<feature type="domain" description="PBP" evidence="7">
    <location>
        <begin position="58"/>
        <end position="349"/>
    </location>
</feature>
<feature type="compositionally biased region" description="Basic and acidic residues" evidence="5">
    <location>
        <begin position="223"/>
        <end position="235"/>
    </location>
</feature>
<evidence type="ECO:0000256" key="4">
    <source>
        <dbReference type="PIRNR" id="PIRNR002756"/>
    </source>
</evidence>
<dbReference type="PROSITE" id="PS51257">
    <property type="entry name" value="PROKAR_LIPOPROTEIN"/>
    <property type="match status" value="1"/>
</dbReference>
<reference evidence="8" key="1">
    <citation type="submission" date="2021-10" db="EMBL/GenBank/DDBJ databases">
        <title>Streptomyces nigrumlapis sp.nov.,an antimicrobial producing actinobacterium isolated from Black Gobi rocks.</title>
        <authorList>
            <person name="Wen Y."/>
            <person name="Zhang W."/>
            <person name="Liu X.G."/>
        </authorList>
    </citation>
    <scope>NUCLEOTIDE SEQUENCE</scope>
    <source>
        <strain evidence="8">ST13-2-2</strain>
    </source>
</reference>
<feature type="chain" id="PRO_5046210741" description="Phosphate-binding protein" evidence="6">
    <location>
        <begin position="30"/>
        <end position="380"/>
    </location>
</feature>
<keyword evidence="6" id="KW-0732">Signal</keyword>
<gene>
    <name evidence="8" type="primary">pstS</name>
    <name evidence="8" type="ORF">K9S39_01885</name>
</gene>
<dbReference type="NCBIfam" id="TIGR00975">
    <property type="entry name" value="3a0107s03"/>
    <property type="match status" value="1"/>
</dbReference>
<dbReference type="Gene3D" id="3.40.190.10">
    <property type="entry name" value="Periplasmic binding protein-like II"/>
    <property type="match status" value="2"/>
</dbReference>
<dbReference type="Proteomes" id="UP000830115">
    <property type="component" value="Chromosome"/>
</dbReference>
<dbReference type="InterPro" id="IPR005673">
    <property type="entry name" value="ABC_phos-bd_PstS"/>
</dbReference>
<proteinExistence type="inferred from homology"/>
<feature type="region of interest" description="Disordered" evidence="5">
    <location>
        <begin position="219"/>
        <end position="244"/>
    </location>
</feature>
<dbReference type="PANTHER" id="PTHR42996">
    <property type="entry name" value="PHOSPHATE-BINDING PROTEIN PSTS"/>
    <property type="match status" value="1"/>
</dbReference>
<evidence type="ECO:0000256" key="1">
    <source>
        <dbReference type="ARBA" id="ARBA00008725"/>
    </source>
</evidence>
<dbReference type="EMBL" id="CP086322">
    <property type="protein sequence ID" value="UQA90800.1"/>
    <property type="molecule type" value="Genomic_DNA"/>
</dbReference>
<evidence type="ECO:0000256" key="2">
    <source>
        <dbReference type="ARBA" id="ARBA00022448"/>
    </source>
</evidence>
<dbReference type="InterPro" id="IPR024370">
    <property type="entry name" value="PBP_domain"/>
</dbReference>
<accession>A0ABY4LZ64</accession>
<sequence>MKRQCKSGLRTLAAGSAVAAGALALTACGADNGAPSGTPTEATPTTTPGAGGIQCGKSATLKASGSTAQEYAMQSWIKSYMRACRGTRIEYEGTGSGTGQTEFLEGKTAFAGSDSPLSTDQITKSRSVCKGGGRAVHLPMLGGPISVAYNLPGVSRLILDAPTLANIYTAKITTWNDPAIAKLNPGTKLPATPIKAVHRSDSSGTTDNFTSYLNDAAPSAWPHSHDKEWKAKGGESAKGSSGLADQVKKTKGAIGYVEVSYALARKIPTVAIDTGADSPVDPNVLSSSKAISESKAIGSGNDLTLDLNYATKAPGSYPINMVTYEIVCNKGNKAETWPATKAFLTFMAGKKGQEDLTFQGYATLPADVVNKVRRNISRLS</sequence>
<evidence type="ECO:0000259" key="7">
    <source>
        <dbReference type="Pfam" id="PF12849"/>
    </source>
</evidence>
<dbReference type="Pfam" id="PF12849">
    <property type="entry name" value="PBP_like_2"/>
    <property type="match status" value="1"/>
</dbReference>
<keyword evidence="2 4" id="KW-0813">Transport</keyword>
<name>A0ABY4LZ64_9ACTN</name>
<keyword evidence="9" id="KW-1185">Reference proteome</keyword>